<dbReference type="InterPro" id="IPR036236">
    <property type="entry name" value="Znf_C2H2_sf"/>
</dbReference>
<dbReference type="KEGG" id="bman:114249199"/>
<keyword evidence="6" id="KW-0539">Nucleus</keyword>
<dbReference type="Gene3D" id="3.30.160.60">
    <property type="entry name" value="Classic Zinc Finger"/>
    <property type="match status" value="9"/>
</dbReference>
<dbReference type="GO" id="GO:0000981">
    <property type="term" value="F:DNA-binding transcription factor activity, RNA polymerase II-specific"/>
    <property type="evidence" value="ECO:0007669"/>
    <property type="project" value="TreeGrafter"/>
</dbReference>
<dbReference type="Pfam" id="PF13912">
    <property type="entry name" value="zf-C2H2_6"/>
    <property type="match status" value="1"/>
</dbReference>
<dbReference type="GeneID" id="114249199"/>
<dbReference type="GO" id="GO:0005634">
    <property type="term" value="C:nucleus"/>
    <property type="evidence" value="ECO:0007669"/>
    <property type="project" value="UniProtKB-SubCell"/>
</dbReference>
<feature type="domain" description="C2H2-type" evidence="9">
    <location>
        <begin position="753"/>
        <end position="782"/>
    </location>
</feature>
<dbReference type="Proteomes" id="UP000504629">
    <property type="component" value="Unplaced"/>
</dbReference>
<reference evidence="11 12" key="1">
    <citation type="submission" date="2025-04" db="UniProtKB">
        <authorList>
            <consortium name="RefSeq"/>
        </authorList>
    </citation>
    <scope>IDENTIFICATION</scope>
    <source>
        <tissue evidence="11 12">Silk gland</tissue>
    </source>
</reference>
<evidence type="ECO:0000256" key="6">
    <source>
        <dbReference type="ARBA" id="ARBA00023242"/>
    </source>
</evidence>
<evidence type="ECO:0000256" key="4">
    <source>
        <dbReference type="ARBA" id="ARBA00022771"/>
    </source>
</evidence>
<evidence type="ECO:0000259" key="9">
    <source>
        <dbReference type="PROSITE" id="PS50157"/>
    </source>
</evidence>
<comment type="subcellular location">
    <subcellularLocation>
        <location evidence="1">Nucleus</location>
    </subcellularLocation>
</comment>
<feature type="domain" description="C2H2-type" evidence="9">
    <location>
        <begin position="697"/>
        <end position="724"/>
    </location>
</feature>
<keyword evidence="3" id="KW-0677">Repeat</keyword>
<keyword evidence="5" id="KW-0862">Zinc</keyword>
<feature type="domain" description="C2H2-type" evidence="9">
    <location>
        <begin position="639"/>
        <end position="667"/>
    </location>
</feature>
<feature type="region of interest" description="Disordered" evidence="8">
    <location>
        <begin position="351"/>
        <end position="373"/>
    </location>
</feature>
<keyword evidence="4 7" id="KW-0863">Zinc-finger</keyword>
<dbReference type="SUPFAM" id="SSF57667">
    <property type="entry name" value="beta-beta-alpha zinc fingers"/>
    <property type="match status" value="5"/>
</dbReference>
<evidence type="ECO:0000313" key="12">
    <source>
        <dbReference type="RefSeq" id="XP_028038480.1"/>
    </source>
</evidence>
<dbReference type="SMART" id="SM00355">
    <property type="entry name" value="ZnF_C2H2"/>
    <property type="match status" value="11"/>
</dbReference>
<protein>
    <submittedName>
        <fullName evidence="11">Zinc finger and SCAN domain-containing protein 2-like isoform X1</fullName>
    </submittedName>
    <submittedName>
        <fullName evidence="12">Zinc finger and SCAN domain-containing protein 2-like isoform X2</fullName>
    </submittedName>
</protein>
<dbReference type="PROSITE" id="PS00028">
    <property type="entry name" value="ZINC_FINGER_C2H2_1"/>
    <property type="match status" value="9"/>
</dbReference>
<evidence type="ECO:0000256" key="3">
    <source>
        <dbReference type="ARBA" id="ARBA00022737"/>
    </source>
</evidence>
<evidence type="ECO:0000313" key="11">
    <source>
        <dbReference type="RefSeq" id="XP_028038470.1"/>
    </source>
</evidence>
<evidence type="ECO:0000256" key="2">
    <source>
        <dbReference type="ARBA" id="ARBA00022723"/>
    </source>
</evidence>
<dbReference type="GO" id="GO:0030674">
    <property type="term" value="F:protein-macromolecule adaptor activity"/>
    <property type="evidence" value="ECO:0007669"/>
    <property type="project" value="UniProtKB-ARBA"/>
</dbReference>
<dbReference type="FunFam" id="3.30.160.60:FF:000176">
    <property type="entry name" value="zinc finger protein 70"/>
    <property type="match status" value="1"/>
</dbReference>
<dbReference type="PROSITE" id="PS50157">
    <property type="entry name" value="ZINC_FINGER_C2H2_2"/>
    <property type="match status" value="9"/>
</dbReference>
<organism evidence="10 12">
    <name type="scientific">Bombyx mandarina</name>
    <name type="common">Wild silk moth</name>
    <name type="synonym">Wild silkworm</name>
    <dbReference type="NCBI Taxonomy" id="7092"/>
    <lineage>
        <taxon>Eukaryota</taxon>
        <taxon>Metazoa</taxon>
        <taxon>Ecdysozoa</taxon>
        <taxon>Arthropoda</taxon>
        <taxon>Hexapoda</taxon>
        <taxon>Insecta</taxon>
        <taxon>Pterygota</taxon>
        <taxon>Neoptera</taxon>
        <taxon>Endopterygota</taxon>
        <taxon>Lepidoptera</taxon>
        <taxon>Glossata</taxon>
        <taxon>Ditrysia</taxon>
        <taxon>Bombycoidea</taxon>
        <taxon>Bombycidae</taxon>
        <taxon>Bombycinae</taxon>
        <taxon>Bombyx</taxon>
    </lineage>
</organism>
<dbReference type="Pfam" id="PF00096">
    <property type="entry name" value="zf-C2H2"/>
    <property type="match status" value="6"/>
</dbReference>
<dbReference type="AlphaFoldDB" id="A0A6J2K938"/>
<feature type="domain" description="C2H2-type" evidence="9">
    <location>
        <begin position="668"/>
        <end position="696"/>
    </location>
</feature>
<dbReference type="RefSeq" id="XP_028038480.1">
    <property type="nucleotide sequence ID" value="XM_028182679.1"/>
</dbReference>
<evidence type="ECO:0000313" key="10">
    <source>
        <dbReference type="Proteomes" id="UP000504629"/>
    </source>
</evidence>
<dbReference type="RefSeq" id="XP_028038470.1">
    <property type="nucleotide sequence ID" value="XM_028182669.1"/>
</dbReference>
<feature type="domain" description="C2H2-type" evidence="9">
    <location>
        <begin position="583"/>
        <end position="610"/>
    </location>
</feature>
<evidence type="ECO:0000256" key="8">
    <source>
        <dbReference type="SAM" id="MobiDB-lite"/>
    </source>
</evidence>
<dbReference type="PANTHER" id="PTHR23226">
    <property type="entry name" value="ZINC FINGER AND SCAN DOMAIN-CONTAINING"/>
    <property type="match status" value="1"/>
</dbReference>
<evidence type="ECO:0000256" key="7">
    <source>
        <dbReference type="PROSITE-ProRule" id="PRU00042"/>
    </source>
</evidence>
<proteinExistence type="predicted"/>
<dbReference type="FunFam" id="3.30.160.60:FF:000688">
    <property type="entry name" value="zinc finger protein 197 isoform X1"/>
    <property type="match status" value="1"/>
</dbReference>
<dbReference type="OrthoDB" id="427030at2759"/>
<feature type="domain" description="C2H2-type" evidence="9">
    <location>
        <begin position="725"/>
        <end position="752"/>
    </location>
</feature>
<dbReference type="GO" id="GO:0008270">
    <property type="term" value="F:zinc ion binding"/>
    <property type="evidence" value="ECO:0007669"/>
    <property type="project" value="UniProtKB-KW"/>
</dbReference>
<feature type="domain" description="C2H2-type" evidence="9">
    <location>
        <begin position="555"/>
        <end position="582"/>
    </location>
</feature>
<dbReference type="PANTHER" id="PTHR23226:SF416">
    <property type="entry name" value="FI01424P"/>
    <property type="match status" value="1"/>
</dbReference>
<evidence type="ECO:0000256" key="5">
    <source>
        <dbReference type="ARBA" id="ARBA00022833"/>
    </source>
</evidence>
<feature type="domain" description="C2H2-type" evidence="9">
    <location>
        <begin position="611"/>
        <end position="638"/>
    </location>
</feature>
<gene>
    <name evidence="11 12" type="primary">LOC114249199</name>
</gene>
<accession>A0A6J2K938</accession>
<dbReference type="GO" id="GO:0000978">
    <property type="term" value="F:RNA polymerase II cis-regulatory region sequence-specific DNA binding"/>
    <property type="evidence" value="ECO:0007669"/>
    <property type="project" value="TreeGrafter"/>
</dbReference>
<keyword evidence="2" id="KW-0479">Metal-binding</keyword>
<dbReference type="FunFam" id="3.30.160.60:FF:001182">
    <property type="entry name" value="Zinc finger, C2H2 type"/>
    <property type="match status" value="1"/>
</dbReference>
<dbReference type="FunFam" id="3.30.160.60:FF:000624">
    <property type="entry name" value="zinc finger protein 697"/>
    <property type="match status" value="1"/>
</dbReference>
<dbReference type="FunFam" id="3.30.160.60:FF:000630">
    <property type="entry name" value="Zinc finger protein 180"/>
    <property type="match status" value="1"/>
</dbReference>
<sequence length="878" mass="98171">MIVMSSCCFLCNSQSSISLRNATNLFGEHNTLKSGKKLHEVVSEILEKDLKENAVHSQIVCKKCYKSCSEYDFTQVSLQSMKADLINQFKTSIQSHNINYATYETDVTKTKTNTPVAATPKIGRIVLPASKLRPLTSVELLKVGNRSHLLTDKFKAGLPKVTINSLPSPAVRQPEAPEKPDVLATLTKFLQKPETTDEDDLKKYLITKDGTKEIFSKSETSAELADAHVDETNDADEDAMEIDEDFAVSVVPSSNGKLVFEVQGFKNIPSQPAEQEYLNVDILQSLDPSNEECDRNNIIVGKVEILDSGNEEEEAQTIVLNGDNSSILRMMSGQKFMYDGNEISLMLPEGDARDERDGQDSNEESQIELQVSGDEETANAIIAAAREQGGAFIKVESGEMYRVQSVRGAADGLADTIAHRDGLFVCLLCRNSDKPENEKMESTSDPNAAMSHMRRAHDARVYICSLCAAMFRRRIDYTTHFGDCPRPLRDRRVGTAPLRDRRVEVAPSETAEHSLKPRARAAGGSHRCARCGKTFASKYTLQAHLKIHSDRPRPFSCSQCEKSFFTQQNLNQHEKTHSSVKDFVCGVCNKSFGTQHNLEVHGIVHSREKPYVCGVCEKAFARRAEVRDHMRTHTGERPFSCDTCGAAFSQRSNLDSHRRATHLNERRHHCAHCPKRFKRRRLLEYHIKASHTGERPLKCDTCGASFVYPEHYKKHVRIHTGERPYVCEICGKTFTTRDNRNTHRFTHSDKKPYECLSCGAGFMRKQLLYAHMSASGHLAESIVVNQPRVTKVHTSNVATQILDVQTFETKKYETLFENEELSLDASGKQPETAPAAELLDAQDMQQTQIVANDENGDVVRLIQVQLPGGAGGWVAVND</sequence>
<name>A0A6J2K938_BOMMA</name>
<keyword evidence="10" id="KW-1185">Reference proteome</keyword>
<dbReference type="InterPro" id="IPR013087">
    <property type="entry name" value="Znf_C2H2_type"/>
</dbReference>
<evidence type="ECO:0000256" key="1">
    <source>
        <dbReference type="ARBA" id="ARBA00004123"/>
    </source>
</evidence>
<feature type="domain" description="C2H2-type" evidence="9">
    <location>
        <begin position="526"/>
        <end position="553"/>
    </location>
</feature>